<dbReference type="PANTHER" id="PTHR10098">
    <property type="entry name" value="RAPSYN-RELATED"/>
    <property type="match status" value="1"/>
</dbReference>
<evidence type="ECO:0000313" key="2">
    <source>
        <dbReference type="EMBL" id="HDY59238.1"/>
    </source>
</evidence>
<dbReference type="SUPFAM" id="SSF48452">
    <property type="entry name" value="TPR-like"/>
    <property type="match status" value="1"/>
</dbReference>
<dbReference type="InterPro" id="IPR019734">
    <property type="entry name" value="TPR_rpt"/>
</dbReference>
<dbReference type="InterPro" id="IPR011990">
    <property type="entry name" value="TPR-like_helical_dom_sf"/>
</dbReference>
<evidence type="ECO:0000256" key="1">
    <source>
        <dbReference type="PROSITE-ProRule" id="PRU00339"/>
    </source>
</evidence>
<reference evidence="2" key="1">
    <citation type="journal article" date="2020" name="mSystems">
        <title>Genome- and Community-Level Interaction Insights into Carbon Utilization and Element Cycling Functions of Hydrothermarchaeota in Hydrothermal Sediment.</title>
        <authorList>
            <person name="Zhou Z."/>
            <person name="Liu Y."/>
            <person name="Xu W."/>
            <person name="Pan J."/>
            <person name="Luo Z.H."/>
            <person name="Li M."/>
        </authorList>
    </citation>
    <scope>NUCLEOTIDE SEQUENCE [LARGE SCALE GENOMIC DNA]</scope>
    <source>
        <strain evidence="2">SpSt-258</strain>
    </source>
</reference>
<sequence>MGFVYSFLGDHRQAIKSLNKALLLTNIAGNRVIQGLAYNNLGYIYYTICEYDKALIYYEKYLQISEEIGSQLGKALAINNLGALYLQVGSLEKAEAYLLEAELLFSRIGDRYTLTETYLFLKAFFSCL</sequence>
<gene>
    <name evidence="2" type="ORF">ENP86_06770</name>
</gene>
<accession>A0A7V1EI66</accession>
<dbReference type="Pfam" id="PF13424">
    <property type="entry name" value="TPR_12"/>
    <property type="match status" value="1"/>
</dbReference>
<feature type="repeat" description="TPR" evidence="1">
    <location>
        <begin position="35"/>
        <end position="68"/>
    </location>
</feature>
<keyword evidence="1" id="KW-0802">TPR repeat</keyword>
<organism evidence="2">
    <name type="scientific">candidate division WOR-3 bacterium</name>
    <dbReference type="NCBI Taxonomy" id="2052148"/>
    <lineage>
        <taxon>Bacteria</taxon>
        <taxon>Bacteria division WOR-3</taxon>
    </lineage>
</organism>
<dbReference type="Gene3D" id="1.25.40.10">
    <property type="entry name" value="Tetratricopeptide repeat domain"/>
    <property type="match status" value="1"/>
</dbReference>
<dbReference type="EMBL" id="DSKY01000017">
    <property type="protein sequence ID" value="HDY59238.1"/>
    <property type="molecule type" value="Genomic_DNA"/>
</dbReference>
<comment type="caution">
    <text evidence="2">The sequence shown here is derived from an EMBL/GenBank/DDBJ whole genome shotgun (WGS) entry which is preliminary data.</text>
</comment>
<protein>
    <submittedName>
        <fullName evidence="2">Tetratricopeptide repeat protein</fullName>
    </submittedName>
</protein>
<dbReference type="AlphaFoldDB" id="A0A7V1EI66"/>
<dbReference type="SMART" id="SM00028">
    <property type="entry name" value="TPR"/>
    <property type="match status" value="2"/>
</dbReference>
<dbReference type="Pfam" id="PF13374">
    <property type="entry name" value="TPR_10"/>
    <property type="match status" value="1"/>
</dbReference>
<dbReference type="PROSITE" id="PS50005">
    <property type="entry name" value="TPR"/>
    <property type="match status" value="1"/>
</dbReference>
<proteinExistence type="predicted"/>
<name>A0A7V1EI66_UNCW3</name>